<keyword evidence="1" id="KW-1133">Transmembrane helix</keyword>
<dbReference type="AlphaFoldDB" id="A0A0W8FR77"/>
<protein>
    <submittedName>
        <fullName evidence="2">Uncharacterized protein</fullName>
    </submittedName>
</protein>
<proteinExistence type="predicted"/>
<name>A0A0W8FR77_9ZZZZ</name>
<comment type="caution">
    <text evidence="2">The sequence shown here is derived from an EMBL/GenBank/DDBJ whole genome shotgun (WGS) entry which is preliminary data.</text>
</comment>
<keyword evidence="1" id="KW-0812">Transmembrane</keyword>
<sequence>MRLSRTSDVDTRIPDARQQDANRWMSLTINYQFVIPAQAGIQFIIFITLRHV</sequence>
<feature type="transmembrane region" description="Helical" evidence="1">
    <location>
        <begin position="29"/>
        <end position="49"/>
    </location>
</feature>
<organism evidence="2">
    <name type="scientific">hydrocarbon metagenome</name>
    <dbReference type="NCBI Taxonomy" id="938273"/>
    <lineage>
        <taxon>unclassified sequences</taxon>
        <taxon>metagenomes</taxon>
        <taxon>ecological metagenomes</taxon>
    </lineage>
</organism>
<accession>A0A0W8FR77</accession>
<keyword evidence="1" id="KW-0472">Membrane</keyword>
<evidence type="ECO:0000256" key="1">
    <source>
        <dbReference type="SAM" id="Phobius"/>
    </source>
</evidence>
<gene>
    <name evidence="2" type="ORF">ASZ90_006929</name>
</gene>
<evidence type="ECO:0000313" key="2">
    <source>
        <dbReference type="EMBL" id="KUG23268.1"/>
    </source>
</evidence>
<dbReference type="EMBL" id="LNQE01000914">
    <property type="protein sequence ID" value="KUG23268.1"/>
    <property type="molecule type" value="Genomic_DNA"/>
</dbReference>
<reference evidence="2" key="1">
    <citation type="journal article" date="2015" name="Proc. Natl. Acad. Sci. U.S.A.">
        <title>Networks of energetic and metabolic interactions define dynamics in microbial communities.</title>
        <authorList>
            <person name="Embree M."/>
            <person name="Liu J.K."/>
            <person name="Al-Bassam M.M."/>
            <person name="Zengler K."/>
        </authorList>
    </citation>
    <scope>NUCLEOTIDE SEQUENCE</scope>
</reference>